<keyword evidence="1" id="KW-0472">Membrane</keyword>
<proteinExistence type="predicted"/>
<dbReference type="AlphaFoldDB" id="A0A9W4XFP2"/>
<name>A0A9W4XFP2_9PLEO</name>
<evidence type="ECO:0000259" key="2">
    <source>
        <dbReference type="Pfam" id="PF00171"/>
    </source>
</evidence>
<evidence type="ECO:0000256" key="1">
    <source>
        <dbReference type="SAM" id="Phobius"/>
    </source>
</evidence>
<dbReference type="InterPro" id="IPR016161">
    <property type="entry name" value="Ald_DH/histidinol_DH"/>
</dbReference>
<dbReference type="Gene3D" id="3.40.605.10">
    <property type="entry name" value="Aldehyde Dehydrogenase, Chain A, domain 1"/>
    <property type="match status" value="1"/>
</dbReference>
<comment type="caution">
    <text evidence="3">The sequence shown here is derived from an EMBL/GenBank/DDBJ whole genome shotgun (WGS) entry which is preliminary data.</text>
</comment>
<dbReference type="Proteomes" id="UP001152607">
    <property type="component" value="Unassembled WGS sequence"/>
</dbReference>
<feature type="domain" description="Aldehyde dehydrogenase" evidence="2">
    <location>
        <begin position="26"/>
        <end position="168"/>
    </location>
</feature>
<organism evidence="3 4">
    <name type="scientific">Periconia digitata</name>
    <dbReference type="NCBI Taxonomy" id="1303443"/>
    <lineage>
        <taxon>Eukaryota</taxon>
        <taxon>Fungi</taxon>
        <taxon>Dikarya</taxon>
        <taxon>Ascomycota</taxon>
        <taxon>Pezizomycotina</taxon>
        <taxon>Dothideomycetes</taxon>
        <taxon>Pleosporomycetidae</taxon>
        <taxon>Pleosporales</taxon>
        <taxon>Massarineae</taxon>
        <taxon>Periconiaceae</taxon>
        <taxon>Periconia</taxon>
    </lineage>
</organism>
<dbReference type="SUPFAM" id="SSF53720">
    <property type="entry name" value="ALDH-like"/>
    <property type="match status" value="1"/>
</dbReference>
<gene>
    <name evidence="3" type="ORF">PDIGIT_LOCUS3035</name>
</gene>
<dbReference type="InterPro" id="IPR016162">
    <property type="entry name" value="Ald_DH_N"/>
</dbReference>
<accession>A0A9W4XFP2</accession>
<dbReference type="InterPro" id="IPR016163">
    <property type="entry name" value="Ald_DH_C"/>
</dbReference>
<keyword evidence="1" id="KW-0812">Transmembrane</keyword>
<dbReference type="Pfam" id="PF00171">
    <property type="entry name" value="Aldedh"/>
    <property type="match status" value="1"/>
</dbReference>
<dbReference type="PANTHER" id="PTHR43111:SF1">
    <property type="entry name" value="ALDEHYDE DEHYDROGENASE B-RELATED"/>
    <property type="match status" value="1"/>
</dbReference>
<keyword evidence="1" id="KW-1133">Transmembrane helix</keyword>
<dbReference type="InterPro" id="IPR015590">
    <property type="entry name" value="Aldehyde_DH_dom"/>
</dbReference>
<evidence type="ECO:0000313" key="3">
    <source>
        <dbReference type="EMBL" id="CAI6306225.1"/>
    </source>
</evidence>
<dbReference type="OrthoDB" id="5596991at2759"/>
<protein>
    <recommendedName>
        <fullName evidence="2">Aldehyde dehydrogenase domain-containing protein</fullName>
    </recommendedName>
</protein>
<feature type="transmembrane region" description="Helical" evidence="1">
    <location>
        <begin position="463"/>
        <end position="486"/>
    </location>
</feature>
<keyword evidence="4" id="KW-1185">Reference proteome</keyword>
<dbReference type="EMBL" id="CAOQHR010000002">
    <property type="protein sequence ID" value="CAI6306225.1"/>
    <property type="molecule type" value="Genomic_DNA"/>
</dbReference>
<dbReference type="PANTHER" id="PTHR43111">
    <property type="entry name" value="ALDEHYDE DEHYDROGENASE B-RELATED"/>
    <property type="match status" value="1"/>
</dbReference>
<reference evidence="3" key="1">
    <citation type="submission" date="2023-01" db="EMBL/GenBank/DDBJ databases">
        <authorList>
            <person name="Van Ghelder C."/>
            <person name="Rancurel C."/>
        </authorList>
    </citation>
    <scope>NUCLEOTIDE SEQUENCE</scope>
    <source>
        <strain evidence="3">CNCM I-4278</strain>
    </source>
</reference>
<dbReference type="Gene3D" id="3.40.309.10">
    <property type="entry name" value="Aldehyde Dehydrogenase, Chain A, domain 2"/>
    <property type="match status" value="1"/>
</dbReference>
<dbReference type="GO" id="GO:0016620">
    <property type="term" value="F:oxidoreductase activity, acting on the aldehyde or oxo group of donors, NAD or NADP as acceptor"/>
    <property type="evidence" value="ECO:0007669"/>
    <property type="project" value="InterPro"/>
</dbReference>
<evidence type="ECO:0000313" key="4">
    <source>
        <dbReference type="Proteomes" id="UP001152607"/>
    </source>
</evidence>
<sequence length="496" mass="54151">MSSPDATIEALLGTARAARCHNSFFRQQQLKSLHDKLRNNVQKIRNAVKGDTGAIDAEITKEIAATLKVIKEHYAGIDPEKELDEEYKVQQRQNAADRKLPWGVVYIEPQLRHTPFFSVVVPLCVALAAGNCVALKLETTTQVLPALLQTLLRDALESDTFQIVTSSPSSESIAQCLSVLQHGEGTPQPTYSQLVSPGSKVIAVVDRTADLSVAAEQLVKARFAFGGTSPYAPDVILVNEFVEREFLNLVTEHSKQYLFATVFSEEYDDQIQSDYTYAGPHMVDTMVAIEKDKIWNMSGCAHGWNGHIGILSTSSKTLAPLPPKISAPIFASFPITSLDHAVDLAALDSDDQLLAAYHFAAPAHTKYLSQFIKARISFANYVPTSLLVGPAAPVGHSVDQTTRYTKDQFIRHSPVFVAGSKSHSGLDSTASKEVDKLLADAAMEIKAKKRAEWKSLGFFEQGILIGLGVYGVPILTCLGASVYFGVRAGMRRWSLS</sequence>